<reference evidence="7 8" key="1">
    <citation type="submission" date="2018-05" db="EMBL/GenBank/DDBJ databases">
        <title>Complete genome sequence of Arcticibacterium luteifluviistationis SM1504T, a cytophagaceae bacterium isolated from Arctic surface seawater.</title>
        <authorList>
            <person name="Li Y."/>
            <person name="Qin Q.-L."/>
        </authorList>
    </citation>
    <scope>NUCLEOTIDE SEQUENCE [LARGE SCALE GENOMIC DNA]</scope>
    <source>
        <strain evidence="7 8">SM1504</strain>
    </source>
</reference>
<evidence type="ECO:0000256" key="3">
    <source>
        <dbReference type="ARBA" id="ARBA00022801"/>
    </source>
</evidence>
<keyword evidence="3 5" id="KW-0378">Hydrolase</keyword>
<evidence type="ECO:0000313" key="8">
    <source>
        <dbReference type="Proteomes" id="UP000249873"/>
    </source>
</evidence>
<feature type="signal peptide" evidence="6">
    <location>
        <begin position="1"/>
        <end position="22"/>
    </location>
</feature>
<evidence type="ECO:0000256" key="1">
    <source>
        <dbReference type="ARBA" id="ARBA00004834"/>
    </source>
</evidence>
<feature type="chain" id="PRO_5016306353" evidence="6">
    <location>
        <begin position="23"/>
        <end position="335"/>
    </location>
</feature>
<evidence type="ECO:0000313" key="7">
    <source>
        <dbReference type="EMBL" id="AWV97640.1"/>
    </source>
</evidence>
<dbReference type="OrthoDB" id="3308423at2"/>
<dbReference type="InterPro" id="IPR006710">
    <property type="entry name" value="Glyco_hydro_43"/>
</dbReference>
<protein>
    <submittedName>
        <fullName evidence="7">Xylosidase</fullName>
    </submittedName>
</protein>
<dbReference type="RefSeq" id="WP_111370742.1">
    <property type="nucleotide sequence ID" value="NZ_CP029480.1"/>
</dbReference>
<keyword evidence="8" id="KW-1185">Reference proteome</keyword>
<name>A0A2Z4G990_9BACT</name>
<dbReference type="PANTHER" id="PTHR43301">
    <property type="entry name" value="ARABINAN ENDO-1,5-ALPHA-L-ARABINOSIDASE"/>
    <property type="match status" value="1"/>
</dbReference>
<keyword evidence="6" id="KW-0732">Signal</keyword>
<evidence type="ECO:0000256" key="2">
    <source>
        <dbReference type="ARBA" id="ARBA00009865"/>
    </source>
</evidence>
<dbReference type="InterPro" id="IPR050727">
    <property type="entry name" value="GH43_arabinanases"/>
</dbReference>
<comment type="similarity">
    <text evidence="2 5">Belongs to the glycosyl hydrolase 43 family.</text>
</comment>
<evidence type="ECO:0000256" key="5">
    <source>
        <dbReference type="RuleBase" id="RU361187"/>
    </source>
</evidence>
<dbReference type="PANTHER" id="PTHR43301:SF3">
    <property type="entry name" value="ARABINAN ENDO-1,5-ALPHA-L-ARABINOSIDASE A-RELATED"/>
    <property type="match status" value="1"/>
</dbReference>
<dbReference type="Gene3D" id="2.115.10.20">
    <property type="entry name" value="Glycosyl hydrolase domain, family 43"/>
    <property type="match status" value="1"/>
</dbReference>
<gene>
    <name evidence="7" type="ORF">DJ013_05460</name>
</gene>
<dbReference type="InterPro" id="IPR023296">
    <property type="entry name" value="Glyco_hydro_beta-prop_sf"/>
</dbReference>
<dbReference type="AlphaFoldDB" id="A0A2Z4G990"/>
<dbReference type="GO" id="GO:0004553">
    <property type="term" value="F:hydrolase activity, hydrolyzing O-glycosyl compounds"/>
    <property type="evidence" value="ECO:0007669"/>
    <property type="project" value="InterPro"/>
</dbReference>
<keyword evidence="4 5" id="KW-0326">Glycosidase</keyword>
<proteinExistence type="inferred from homology"/>
<dbReference type="Pfam" id="PF04616">
    <property type="entry name" value="Glyco_hydro_43"/>
    <property type="match status" value="1"/>
</dbReference>
<dbReference type="GO" id="GO:0005975">
    <property type="term" value="P:carbohydrate metabolic process"/>
    <property type="evidence" value="ECO:0007669"/>
    <property type="project" value="InterPro"/>
</dbReference>
<evidence type="ECO:0000256" key="4">
    <source>
        <dbReference type="ARBA" id="ARBA00023295"/>
    </source>
</evidence>
<organism evidence="7 8">
    <name type="scientific">Arcticibacterium luteifluviistationis</name>
    <dbReference type="NCBI Taxonomy" id="1784714"/>
    <lineage>
        <taxon>Bacteria</taxon>
        <taxon>Pseudomonadati</taxon>
        <taxon>Bacteroidota</taxon>
        <taxon>Cytophagia</taxon>
        <taxon>Cytophagales</taxon>
        <taxon>Leadbetterellaceae</taxon>
        <taxon>Arcticibacterium</taxon>
    </lineage>
</organism>
<accession>A0A2Z4G990</accession>
<comment type="pathway">
    <text evidence="1">Glycan metabolism; L-arabinan degradation.</text>
</comment>
<dbReference type="SUPFAM" id="SSF75005">
    <property type="entry name" value="Arabinanase/levansucrase/invertase"/>
    <property type="match status" value="1"/>
</dbReference>
<dbReference type="KEGG" id="als:DJ013_05460"/>
<evidence type="ECO:0000256" key="6">
    <source>
        <dbReference type="SAM" id="SignalP"/>
    </source>
</evidence>
<sequence length="335" mass="37590">MKVIKLLFVLMGIVCTSESANAQDGERGTVKANGRNLKFKYSEIIGIGSDSLYNRRDNSDIIKVGDTYYIWYTRMDSPVTSGYWGTIWYATSSDEGFTWKEQGMALGLGEQGAFDSHSVFTPNILVQNGKYYLYYTAVKPTEGNVNNEFEGNSMNDFTAIGLAVSDSPNGPFVRVEHNPVLTVSDVTKDFDSYRVDDASLLVREDKVWLYYKGRSMSHGKNGPKLTQMGVAFADRPEGPFVKNREPILDKSHEVLIWTENEGVASLASFSQSVYLAADGLNFSPLYQDLVNIPKAPGLYRPSLINSSERDTENWGIAMVQKNKKTYLLRFEMKQD</sequence>
<dbReference type="Proteomes" id="UP000249873">
    <property type="component" value="Chromosome"/>
</dbReference>
<dbReference type="EMBL" id="CP029480">
    <property type="protein sequence ID" value="AWV97640.1"/>
    <property type="molecule type" value="Genomic_DNA"/>
</dbReference>